<dbReference type="Proteomes" id="UP000470875">
    <property type="component" value="Unassembled WGS sequence"/>
</dbReference>
<dbReference type="Pfam" id="PF01205">
    <property type="entry name" value="Impact_N"/>
    <property type="match status" value="1"/>
</dbReference>
<comment type="caution">
    <text evidence="3">The sequence shown here is derived from an EMBL/GenBank/DDBJ whole genome shotgun (WGS) entry which is preliminary data.</text>
</comment>
<dbReference type="InterPro" id="IPR020569">
    <property type="entry name" value="UPF0029_Impact_CS"/>
</dbReference>
<sequence length="244" mass="26691">MLFSSNARTNSARNISDIPTLYRIIECDICPTDRDNDYMLTLKSDSETTREIEVRRSRFIAYACRADSSDAAHRIVNSRRTRYPDARHHCSAYVISQEGMNPLLHSSDDGEPSGTAGPPILQVISHSGLSNLVVVVTRYFGGTLLGTGGLTRAYSDATAAVLDAAPKVSLVRQDIYQTEVSTDVAGKVEAELRAAGFHIDEVRWGALVDIKVVTNTPDELSSKLSSLLRDSVTVQKVGSREVEM</sequence>
<dbReference type="AlphaFoldDB" id="A0A6N7VTA8"/>
<dbReference type="PANTHER" id="PTHR16301:SF20">
    <property type="entry name" value="IMPACT FAMILY MEMBER YIGZ"/>
    <property type="match status" value="1"/>
</dbReference>
<dbReference type="SUPFAM" id="SSF54211">
    <property type="entry name" value="Ribosomal protein S5 domain 2-like"/>
    <property type="match status" value="1"/>
</dbReference>
<organism evidence="3 4">
    <name type="scientific">Scrofimicrobium canadense</name>
    <dbReference type="NCBI Taxonomy" id="2652290"/>
    <lineage>
        <taxon>Bacteria</taxon>
        <taxon>Bacillati</taxon>
        <taxon>Actinomycetota</taxon>
        <taxon>Actinomycetes</taxon>
        <taxon>Actinomycetales</taxon>
        <taxon>Actinomycetaceae</taxon>
        <taxon>Scrofimicrobium</taxon>
    </lineage>
</organism>
<dbReference type="EMBL" id="VULO01000011">
    <property type="protein sequence ID" value="MSS85017.1"/>
    <property type="molecule type" value="Genomic_DNA"/>
</dbReference>
<evidence type="ECO:0000313" key="4">
    <source>
        <dbReference type="Proteomes" id="UP000470875"/>
    </source>
</evidence>
<dbReference type="GO" id="GO:0005737">
    <property type="term" value="C:cytoplasm"/>
    <property type="evidence" value="ECO:0007669"/>
    <property type="project" value="TreeGrafter"/>
</dbReference>
<dbReference type="InterPro" id="IPR001498">
    <property type="entry name" value="Impact_N"/>
</dbReference>
<keyword evidence="4" id="KW-1185">Reference proteome</keyword>
<evidence type="ECO:0000256" key="1">
    <source>
        <dbReference type="ARBA" id="ARBA00007665"/>
    </source>
</evidence>
<dbReference type="PROSITE" id="PS00910">
    <property type="entry name" value="UPF0029"/>
    <property type="match status" value="1"/>
</dbReference>
<evidence type="ECO:0000259" key="2">
    <source>
        <dbReference type="Pfam" id="PF01205"/>
    </source>
</evidence>
<name>A0A6N7VTA8_9ACTO</name>
<reference evidence="3 4" key="1">
    <citation type="submission" date="2019-08" db="EMBL/GenBank/DDBJ databases">
        <title>In-depth cultivation of the pig gut microbiome towards novel bacterial diversity and tailored functional studies.</title>
        <authorList>
            <person name="Wylensek D."/>
            <person name="Hitch T.C.A."/>
            <person name="Clavel T."/>
        </authorList>
    </citation>
    <scope>NUCLEOTIDE SEQUENCE [LARGE SCALE GENOMIC DNA]</scope>
    <source>
        <strain evidence="3 4">WB03_NA08</strain>
    </source>
</reference>
<dbReference type="InterPro" id="IPR036956">
    <property type="entry name" value="Impact_N_sf"/>
</dbReference>
<dbReference type="PANTHER" id="PTHR16301">
    <property type="entry name" value="IMPACT-RELATED"/>
    <property type="match status" value="1"/>
</dbReference>
<dbReference type="InterPro" id="IPR023582">
    <property type="entry name" value="Impact"/>
</dbReference>
<gene>
    <name evidence="3" type="ORF">FYJ24_09625</name>
</gene>
<feature type="domain" description="Impact N-terminal" evidence="2">
    <location>
        <begin position="55"/>
        <end position="162"/>
    </location>
</feature>
<comment type="similarity">
    <text evidence="1">Belongs to the IMPACT family.</text>
</comment>
<proteinExistence type="inferred from homology"/>
<dbReference type="InterPro" id="IPR020568">
    <property type="entry name" value="Ribosomal_Su5_D2-typ_SF"/>
</dbReference>
<dbReference type="Gene3D" id="3.30.230.30">
    <property type="entry name" value="Impact, N-terminal domain"/>
    <property type="match status" value="1"/>
</dbReference>
<accession>A0A6N7VTA8</accession>
<dbReference type="GO" id="GO:0006446">
    <property type="term" value="P:regulation of translational initiation"/>
    <property type="evidence" value="ECO:0007669"/>
    <property type="project" value="TreeGrafter"/>
</dbReference>
<protein>
    <submittedName>
        <fullName evidence="3">YigZ family protein</fullName>
    </submittedName>
</protein>
<evidence type="ECO:0000313" key="3">
    <source>
        <dbReference type="EMBL" id="MSS85017.1"/>
    </source>
</evidence>